<sequence length="176" mass="19429">MHFVSPRQLLASNTMTDRNLADLEAKGHDGGQRGWTELSAGQAVVFVFVKVGCPCNVEFEPFFRRVEQLYRGSVRFAAVIDGTVEEAFEYADEMKVPYPVLADPECTLIRRFGVENGGYVVLLTRDGTVNGFWPGCSADGLRDLGRRIARLVMIEERPLDISGMPGPLITGCPFAL</sequence>
<evidence type="ECO:0000259" key="1">
    <source>
        <dbReference type="Pfam" id="PF00578"/>
    </source>
</evidence>
<dbReference type="InterPro" id="IPR036249">
    <property type="entry name" value="Thioredoxin-like_sf"/>
</dbReference>
<evidence type="ECO:0000313" key="2">
    <source>
        <dbReference type="EMBL" id="AGA25841.1"/>
    </source>
</evidence>
<dbReference type="SUPFAM" id="SSF52833">
    <property type="entry name" value="Thioredoxin-like"/>
    <property type="match status" value="1"/>
</dbReference>
<dbReference type="Proteomes" id="UP000010798">
    <property type="component" value="Chromosome"/>
</dbReference>
<keyword evidence="3" id="KW-1185">Reference proteome</keyword>
<dbReference type="GO" id="GO:0016491">
    <property type="term" value="F:oxidoreductase activity"/>
    <property type="evidence" value="ECO:0007669"/>
    <property type="project" value="InterPro"/>
</dbReference>
<dbReference type="Gene3D" id="3.40.30.10">
    <property type="entry name" value="Glutaredoxin"/>
    <property type="match status" value="1"/>
</dbReference>
<organism evidence="2 3">
    <name type="scientific">Singulisphaera acidiphila (strain ATCC BAA-1392 / DSM 18658 / VKM B-2454 / MOB10)</name>
    <dbReference type="NCBI Taxonomy" id="886293"/>
    <lineage>
        <taxon>Bacteria</taxon>
        <taxon>Pseudomonadati</taxon>
        <taxon>Planctomycetota</taxon>
        <taxon>Planctomycetia</taxon>
        <taxon>Isosphaerales</taxon>
        <taxon>Isosphaeraceae</taxon>
        <taxon>Singulisphaera</taxon>
    </lineage>
</organism>
<dbReference type="AlphaFoldDB" id="L0DAZ5"/>
<name>L0DAZ5_SINAD</name>
<dbReference type="KEGG" id="saci:Sinac_1460"/>
<reference evidence="2 3" key="1">
    <citation type="submission" date="2012-02" db="EMBL/GenBank/DDBJ databases">
        <title>Complete sequence of chromosome of Singulisphaera acidiphila DSM 18658.</title>
        <authorList>
            <consortium name="US DOE Joint Genome Institute (JGI-PGF)"/>
            <person name="Lucas S."/>
            <person name="Copeland A."/>
            <person name="Lapidus A."/>
            <person name="Glavina del Rio T."/>
            <person name="Dalin E."/>
            <person name="Tice H."/>
            <person name="Bruce D."/>
            <person name="Goodwin L."/>
            <person name="Pitluck S."/>
            <person name="Peters L."/>
            <person name="Ovchinnikova G."/>
            <person name="Chertkov O."/>
            <person name="Kyrpides N."/>
            <person name="Mavromatis K."/>
            <person name="Ivanova N."/>
            <person name="Brettin T."/>
            <person name="Detter J.C."/>
            <person name="Han C."/>
            <person name="Larimer F."/>
            <person name="Land M."/>
            <person name="Hauser L."/>
            <person name="Markowitz V."/>
            <person name="Cheng J.-F."/>
            <person name="Hugenholtz P."/>
            <person name="Woyke T."/>
            <person name="Wu D."/>
            <person name="Tindall B."/>
            <person name="Pomrenke H."/>
            <person name="Brambilla E."/>
            <person name="Klenk H.-P."/>
            <person name="Eisen J.A."/>
        </authorList>
    </citation>
    <scope>NUCLEOTIDE SEQUENCE [LARGE SCALE GENOMIC DNA]</scope>
    <source>
        <strain evidence="3">ATCC BAA-1392 / DSM 18658 / VKM B-2454 / MOB10</strain>
    </source>
</reference>
<dbReference type="GO" id="GO:0016209">
    <property type="term" value="F:antioxidant activity"/>
    <property type="evidence" value="ECO:0007669"/>
    <property type="project" value="InterPro"/>
</dbReference>
<gene>
    <name evidence="2" type="ordered locus">Sinac_1460</name>
</gene>
<dbReference type="InterPro" id="IPR000866">
    <property type="entry name" value="AhpC/TSA"/>
</dbReference>
<proteinExistence type="predicted"/>
<dbReference type="HOGENOM" id="CLU_1524149_0_0_0"/>
<dbReference type="Pfam" id="PF00578">
    <property type="entry name" value="AhpC-TSA"/>
    <property type="match status" value="1"/>
</dbReference>
<dbReference type="RefSeq" id="WP_015245013.1">
    <property type="nucleotide sequence ID" value="NZ_JH621477.1"/>
</dbReference>
<feature type="domain" description="Alkyl hydroperoxide reductase subunit C/ Thiol specific antioxidant" evidence="1">
    <location>
        <begin position="20"/>
        <end position="117"/>
    </location>
</feature>
<protein>
    <submittedName>
        <fullName evidence="2">Peroxiredoxin</fullName>
    </submittedName>
</protein>
<dbReference type="eggNOG" id="COG1225">
    <property type="taxonomic scope" value="Bacteria"/>
</dbReference>
<accession>L0DAZ5</accession>
<dbReference type="EMBL" id="CP003364">
    <property type="protein sequence ID" value="AGA25841.1"/>
    <property type="molecule type" value="Genomic_DNA"/>
</dbReference>
<evidence type="ECO:0000313" key="3">
    <source>
        <dbReference type="Proteomes" id="UP000010798"/>
    </source>
</evidence>